<evidence type="ECO:0000313" key="2">
    <source>
        <dbReference type="RefSeq" id="XP_014480559.1"/>
    </source>
</evidence>
<keyword evidence="1" id="KW-1185">Reference proteome</keyword>
<dbReference type="InterPro" id="IPR039161">
    <property type="entry name" value="C19orf47-like"/>
</dbReference>
<name>A0A6P3XR85_DINQU</name>
<dbReference type="SUPFAM" id="SSF47769">
    <property type="entry name" value="SAM/Pointed domain"/>
    <property type="match status" value="1"/>
</dbReference>
<accession>A0A6P3XR85</accession>
<dbReference type="KEGG" id="dqu:106747503"/>
<protein>
    <submittedName>
        <fullName evidence="2">Uncharacterized protein C19orf47 homolog</fullName>
    </submittedName>
</protein>
<gene>
    <name evidence="2" type="primary">LOC106747503</name>
</gene>
<dbReference type="Proteomes" id="UP000515204">
    <property type="component" value="Unplaced"/>
</dbReference>
<sequence length="418" mass="46082">MAASLSAYWVKFFKAAGFPPDLVTKHALVFSNNRIKPDMLPDLDKSSLKDMGITLMGDMIAILRYAKKVVEETTCERFLVDSEDTPSAKTSAQPMTKKIVKEVGKKTVSSASVKTEPLKKVIKPLSSMMKKNITIKKPISVSNVTNAEYINQKKQLPIKRKLVPDEAYESNGEESNDEAMNWNITEKKKAKMSTNDSEVDNVEYKIAVSKTSNVRTQQILKKPAEQKRTVFDRLGDSSVTSTTNSADTSLVFNVTGINKDNVLKRSVSVFKRLGEIDDKKEYTDTVRILKNGSSNTVSLPGILKNRSADARTSIITTKRIATKTTGTMHADHEVGKKVILNNTKCIFKVEGKPTSDSISSDKRTTKITISPGKLASERLVSIPAKARLGATTPKQVTFSKVATVTHMKKADVFSRLGV</sequence>
<evidence type="ECO:0000313" key="1">
    <source>
        <dbReference type="Proteomes" id="UP000515204"/>
    </source>
</evidence>
<dbReference type="InterPro" id="IPR013761">
    <property type="entry name" value="SAM/pointed_sf"/>
</dbReference>
<dbReference type="PANTHER" id="PTHR21359">
    <property type="entry name" value="DUF5577 DOMAIN-CONTAINING PROTEIN"/>
    <property type="match status" value="1"/>
</dbReference>
<proteinExistence type="predicted"/>
<dbReference type="PANTHER" id="PTHR21359:SF1">
    <property type="entry name" value="DUF5577 DOMAIN-CONTAINING PROTEIN"/>
    <property type="match status" value="1"/>
</dbReference>
<dbReference type="AlphaFoldDB" id="A0A6P3XR85"/>
<dbReference type="Gene3D" id="1.10.150.50">
    <property type="entry name" value="Transcription Factor, Ets-1"/>
    <property type="match status" value="1"/>
</dbReference>
<dbReference type="GeneID" id="106747503"/>
<dbReference type="OrthoDB" id="10067653at2759"/>
<dbReference type="RefSeq" id="XP_014480559.1">
    <property type="nucleotide sequence ID" value="XM_014625073.1"/>
</dbReference>
<dbReference type="GO" id="GO:0005634">
    <property type="term" value="C:nucleus"/>
    <property type="evidence" value="ECO:0007669"/>
    <property type="project" value="TreeGrafter"/>
</dbReference>
<organism evidence="1 2">
    <name type="scientific">Dinoponera quadriceps</name>
    <name type="common">South American ant</name>
    <dbReference type="NCBI Taxonomy" id="609295"/>
    <lineage>
        <taxon>Eukaryota</taxon>
        <taxon>Metazoa</taxon>
        <taxon>Ecdysozoa</taxon>
        <taxon>Arthropoda</taxon>
        <taxon>Hexapoda</taxon>
        <taxon>Insecta</taxon>
        <taxon>Pterygota</taxon>
        <taxon>Neoptera</taxon>
        <taxon>Endopterygota</taxon>
        <taxon>Hymenoptera</taxon>
        <taxon>Apocrita</taxon>
        <taxon>Aculeata</taxon>
        <taxon>Formicoidea</taxon>
        <taxon>Formicidae</taxon>
        <taxon>Ponerinae</taxon>
        <taxon>Ponerini</taxon>
        <taxon>Dinoponera</taxon>
    </lineage>
</organism>
<dbReference type="Pfam" id="PF18017">
    <property type="entry name" value="SAM_4"/>
    <property type="match status" value="1"/>
</dbReference>
<reference evidence="2" key="1">
    <citation type="submission" date="2025-08" db="UniProtKB">
        <authorList>
            <consortium name="RefSeq"/>
        </authorList>
    </citation>
    <scope>IDENTIFICATION</scope>
</reference>